<comment type="caution">
    <text evidence="1">The sequence shown here is derived from an EMBL/GenBank/DDBJ whole genome shotgun (WGS) entry which is preliminary data.</text>
</comment>
<protein>
    <submittedName>
        <fullName evidence="1">Uncharacterized protein</fullName>
    </submittedName>
</protein>
<evidence type="ECO:0000313" key="1">
    <source>
        <dbReference type="EMBL" id="KAI0048078.1"/>
    </source>
</evidence>
<reference evidence="1" key="2">
    <citation type="journal article" date="2022" name="New Phytol.">
        <title>Evolutionary transition to the ectomycorrhizal habit in the genomes of a hyperdiverse lineage of mushroom-forming fungi.</title>
        <authorList>
            <person name="Looney B."/>
            <person name="Miyauchi S."/>
            <person name="Morin E."/>
            <person name="Drula E."/>
            <person name="Courty P.E."/>
            <person name="Kohler A."/>
            <person name="Kuo A."/>
            <person name="LaButti K."/>
            <person name="Pangilinan J."/>
            <person name="Lipzen A."/>
            <person name="Riley R."/>
            <person name="Andreopoulos W."/>
            <person name="He G."/>
            <person name="Johnson J."/>
            <person name="Nolan M."/>
            <person name="Tritt A."/>
            <person name="Barry K.W."/>
            <person name="Grigoriev I.V."/>
            <person name="Nagy L.G."/>
            <person name="Hibbett D."/>
            <person name="Henrissat B."/>
            <person name="Matheny P.B."/>
            <person name="Labbe J."/>
            <person name="Martin F.M."/>
        </authorList>
    </citation>
    <scope>NUCLEOTIDE SEQUENCE</scope>
    <source>
        <strain evidence="1">FP105234-sp</strain>
    </source>
</reference>
<evidence type="ECO:0000313" key="2">
    <source>
        <dbReference type="Proteomes" id="UP000814033"/>
    </source>
</evidence>
<keyword evidence="2" id="KW-1185">Reference proteome</keyword>
<dbReference type="EMBL" id="MU275892">
    <property type="protein sequence ID" value="KAI0048078.1"/>
    <property type="molecule type" value="Genomic_DNA"/>
</dbReference>
<dbReference type="Proteomes" id="UP000814033">
    <property type="component" value="Unassembled WGS sequence"/>
</dbReference>
<sequence length="515" mass="56870">MSTRRPVDSRYVARSNIMGTGSPGENRSATMISPRGAAQWHNTGLPVSRLPPEFLSIVFAILTLIYIPAPTSKSLTWMYITHVCRRWRDVALNNPALWSTIILPFPLGARWAEAFLSRSKSSALTITKDREGLQPLPLRQSELALVQANLARTRSLCISAESAISALSHPAPILRTLDIDMCGEWSLMDSLLGGAPALQHLRVTGELPWTSPLLRVAHLVSLEIVSPGRYPFYATLAEVIAALRSMRHTLERFVVRFEVYDAEGPRSSIVQMAVLRHLELTGNMETASQLFSHVSLPEDARIRYHVGLITEGCEANTSLHLAVACRDPGAAPLTHVKIRFPSAYKTEIDAWRNGAAEGAPALAASYDFERNRYDPQIATGQAVEVFSKDMEHLTVRSNSRNWPWLFSLHDAHSLRHIEVVGGAAHPLLHALLRCIDGFLPSLSTLILAGEEPTMDVTAADVSVSLSEYRTLPQCLAERARAGCALKELDIVGCCDVDQEIVGRLQKAMPEMILRW</sequence>
<accession>A0ACB8RW05</accession>
<gene>
    <name evidence="1" type="ORF">FA95DRAFT_1678575</name>
</gene>
<organism evidence="1 2">
    <name type="scientific">Auriscalpium vulgare</name>
    <dbReference type="NCBI Taxonomy" id="40419"/>
    <lineage>
        <taxon>Eukaryota</taxon>
        <taxon>Fungi</taxon>
        <taxon>Dikarya</taxon>
        <taxon>Basidiomycota</taxon>
        <taxon>Agaricomycotina</taxon>
        <taxon>Agaricomycetes</taxon>
        <taxon>Russulales</taxon>
        <taxon>Auriscalpiaceae</taxon>
        <taxon>Auriscalpium</taxon>
    </lineage>
</organism>
<reference evidence="1" key="1">
    <citation type="submission" date="2021-02" db="EMBL/GenBank/DDBJ databases">
        <authorList>
            <consortium name="DOE Joint Genome Institute"/>
            <person name="Ahrendt S."/>
            <person name="Looney B.P."/>
            <person name="Miyauchi S."/>
            <person name="Morin E."/>
            <person name="Drula E."/>
            <person name="Courty P.E."/>
            <person name="Chicoki N."/>
            <person name="Fauchery L."/>
            <person name="Kohler A."/>
            <person name="Kuo A."/>
            <person name="Labutti K."/>
            <person name="Pangilinan J."/>
            <person name="Lipzen A."/>
            <person name="Riley R."/>
            <person name="Andreopoulos W."/>
            <person name="He G."/>
            <person name="Johnson J."/>
            <person name="Barry K.W."/>
            <person name="Grigoriev I.V."/>
            <person name="Nagy L."/>
            <person name="Hibbett D."/>
            <person name="Henrissat B."/>
            <person name="Matheny P.B."/>
            <person name="Labbe J."/>
            <person name="Martin F."/>
        </authorList>
    </citation>
    <scope>NUCLEOTIDE SEQUENCE</scope>
    <source>
        <strain evidence="1">FP105234-sp</strain>
    </source>
</reference>
<proteinExistence type="predicted"/>
<name>A0ACB8RW05_9AGAM</name>